<dbReference type="OrthoDB" id="2366420at2759"/>
<dbReference type="Pfam" id="PF03221">
    <property type="entry name" value="HTH_Tnp_Tc5"/>
    <property type="match status" value="1"/>
</dbReference>
<dbReference type="SUPFAM" id="SSF46689">
    <property type="entry name" value="Homeodomain-like"/>
    <property type="match status" value="1"/>
</dbReference>
<dbReference type="Proteomes" id="UP000789759">
    <property type="component" value="Unassembled WGS sequence"/>
</dbReference>
<evidence type="ECO:0000313" key="4">
    <source>
        <dbReference type="Proteomes" id="UP000789759"/>
    </source>
</evidence>
<dbReference type="AlphaFoldDB" id="A0A9N9EFL8"/>
<keyword evidence="4" id="KW-1185">Reference proteome</keyword>
<name>A0A9N9EFL8_9GLOM</name>
<dbReference type="Gene3D" id="1.10.10.60">
    <property type="entry name" value="Homeodomain-like"/>
    <property type="match status" value="1"/>
</dbReference>
<feature type="domain" description="HTH CENPB-type" evidence="2">
    <location>
        <begin position="27"/>
        <end position="67"/>
    </location>
</feature>
<reference evidence="3" key="1">
    <citation type="submission" date="2021-06" db="EMBL/GenBank/DDBJ databases">
        <authorList>
            <person name="Kallberg Y."/>
            <person name="Tangrot J."/>
            <person name="Rosling A."/>
        </authorList>
    </citation>
    <scope>NUCLEOTIDE SEQUENCE</scope>
    <source>
        <strain evidence="3">FL966</strain>
    </source>
</reference>
<protein>
    <submittedName>
        <fullName evidence="3">15416_t:CDS:1</fullName>
    </submittedName>
</protein>
<evidence type="ECO:0000256" key="1">
    <source>
        <dbReference type="ARBA" id="ARBA00023125"/>
    </source>
</evidence>
<accession>A0A9N9EFL8</accession>
<keyword evidence="1" id="KW-0238">DNA-binding</keyword>
<comment type="caution">
    <text evidence="3">The sequence shown here is derived from an EMBL/GenBank/DDBJ whole genome shotgun (WGS) entry which is preliminary data.</text>
</comment>
<dbReference type="InterPro" id="IPR009057">
    <property type="entry name" value="Homeodomain-like_sf"/>
</dbReference>
<organism evidence="3 4">
    <name type="scientific">Cetraspora pellucida</name>
    <dbReference type="NCBI Taxonomy" id="1433469"/>
    <lineage>
        <taxon>Eukaryota</taxon>
        <taxon>Fungi</taxon>
        <taxon>Fungi incertae sedis</taxon>
        <taxon>Mucoromycota</taxon>
        <taxon>Glomeromycotina</taxon>
        <taxon>Glomeromycetes</taxon>
        <taxon>Diversisporales</taxon>
        <taxon>Gigasporaceae</taxon>
        <taxon>Cetraspora</taxon>
    </lineage>
</organism>
<proteinExistence type="predicted"/>
<gene>
    <name evidence="3" type="ORF">CPELLU_LOCUS10472</name>
</gene>
<dbReference type="EMBL" id="CAJVQA010008637">
    <property type="protein sequence ID" value="CAG8674924.1"/>
    <property type="molecule type" value="Genomic_DNA"/>
</dbReference>
<dbReference type="GO" id="GO:0003677">
    <property type="term" value="F:DNA binding"/>
    <property type="evidence" value="ECO:0007669"/>
    <property type="project" value="UniProtKB-KW"/>
</dbReference>
<dbReference type="InterPro" id="IPR006600">
    <property type="entry name" value="HTH_CenpB_DNA-bd_dom"/>
</dbReference>
<evidence type="ECO:0000259" key="2">
    <source>
        <dbReference type="Pfam" id="PF03221"/>
    </source>
</evidence>
<sequence>MLQRISFTDAQKYELCLYAHDNKETYDVLIIEKAKLLVGKLKIPKDRLQFSQGWLQKFKERNGIHQRILHNEEASADQNAIIEWLLNQVEARYLIQDLKINILQAIQFAIKGTNNSELDRLINVLSLHYLLNAIKTDEFLILNNKNIIYEVSPDDQIIKKLAYTFKKNDSVESANKNILK</sequence>
<evidence type="ECO:0000313" key="3">
    <source>
        <dbReference type="EMBL" id="CAG8674924.1"/>
    </source>
</evidence>